<dbReference type="InterPro" id="IPR014223">
    <property type="entry name" value="ABC_CydC/D"/>
</dbReference>
<organism evidence="11 12">
    <name type="scientific">Janibacter alkaliphilus</name>
    <dbReference type="NCBI Taxonomy" id="1069963"/>
    <lineage>
        <taxon>Bacteria</taxon>
        <taxon>Bacillati</taxon>
        <taxon>Actinomycetota</taxon>
        <taxon>Actinomycetes</taxon>
        <taxon>Micrococcales</taxon>
        <taxon>Intrasporangiaceae</taxon>
        <taxon>Janibacter</taxon>
    </lineage>
</organism>
<dbReference type="Gene3D" id="1.20.1560.10">
    <property type="entry name" value="ABC transporter type 1, transmembrane domain"/>
    <property type="match status" value="1"/>
</dbReference>
<dbReference type="InterPro" id="IPR003439">
    <property type="entry name" value="ABC_transporter-like_ATP-bd"/>
</dbReference>
<keyword evidence="12" id="KW-1185">Reference proteome</keyword>
<dbReference type="PANTHER" id="PTHR24221:SF654">
    <property type="entry name" value="ATP-BINDING CASSETTE SUB-FAMILY B MEMBER 6"/>
    <property type="match status" value="1"/>
</dbReference>
<gene>
    <name evidence="11" type="ORF">BJY28_000628</name>
</gene>
<dbReference type="RefSeq" id="WP_343036935.1">
    <property type="nucleotide sequence ID" value="NZ_JACBZX010000001.1"/>
</dbReference>
<dbReference type="PROSITE" id="PS50893">
    <property type="entry name" value="ABC_TRANSPORTER_2"/>
    <property type="match status" value="1"/>
</dbReference>
<keyword evidence="3" id="KW-0547">Nucleotide-binding</keyword>
<evidence type="ECO:0000256" key="7">
    <source>
        <dbReference type="SAM" id="MobiDB-lite"/>
    </source>
</evidence>
<evidence type="ECO:0000313" key="12">
    <source>
        <dbReference type="Proteomes" id="UP000592181"/>
    </source>
</evidence>
<dbReference type="GO" id="GO:0140359">
    <property type="term" value="F:ABC-type transporter activity"/>
    <property type="evidence" value="ECO:0007669"/>
    <property type="project" value="InterPro"/>
</dbReference>
<feature type="transmembrane region" description="Helical" evidence="8">
    <location>
        <begin position="31"/>
        <end position="57"/>
    </location>
</feature>
<dbReference type="GO" id="GO:0045454">
    <property type="term" value="P:cell redox homeostasis"/>
    <property type="evidence" value="ECO:0007669"/>
    <property type="project" value="InterPro"/>
</dbReference>
<feature type="domain" description="ABC transporter" evidence="9">
    <location>
        <begin position="351"/>
        <end position="564"/>
    </location>
</feature>
<evidence type="ECO:0000256" key="5">
    <source>
        <dbReference type="ARBA" id="ARBA00022989"/>
    </source>
</evidence>
<keyword evidence="6 8" id="KW-0472">Membrane</keyword>
<dbReference type="GO" id="GO:0034040">
    <property type="term" value="F:ATPase-coupled lipid transmembrane transporter activity"/>
    <property type="evidence" value="ECO:0007669"/>
    <property type="project" value="TreeGrafter"/>
</dbReference>
<dbReference type="Pfam" id="PF00005">
    <property type="entry name" value="ABC_tran"/>
    <property type="match status" value="1"/>
</dbReference>
<dbReference type="PANTHER" id="PTHR24221">
    <property type="entry name" value="ATP-BINDING CASSETTE SUB-FAMILY B"/>
    <property type="match status" value="1"/>
</dbReference>
<accession>A0A852WZX3</accession>
<feature type="transmembrane region" description="Helical" evidence="8">
    <location>
        <begin position="170"/>
        <end position="190"/>
    </location>
</feature>
<keyword evidence="5 8" id="KW-1133">Transmembrane helix</keyword>
<dbReference type="InterPro" id="IPR017871">
    <property type="entry name" value="ABC_transporter-like_CS"/>
</dbReference>
<evidence type="ECO:0000256" key="3">
    <source>
        <dbReference type="ARBA" id="ARBA00022741"/>
    </source>
</evidence>
<dbReference type="InterPro" id="IPR036640">
    <property type="entry name" value="ABC1_TM_sf"/>
</dbReference>
<reference evidence="11 12" key="1">
    <citation type="submission" date="2020-07" db="EMBL/GenBank/DDBJ databases">
        <title>Sequencing the genomes of 1000 actinobacteria strains.</title>
        <authorList>
            <person name="Klenk H.-P."/>
        </authorList>
    </citation>
    <scope>NUCLEOTIDE SEQUENCE [LARGE SCALE GENOMIC DNA]</scope>
    <source>
        <strain evidence="11 12">DSM 24723</strain>
    </source>
</reference>
<dbReference type="AlphaFoldDB" id="A0A852WZX3"/>
<dbReference type="GO" id="GO:0005524">
    <property type="term" value="F:ATP binding"/>
    <property type="evidence" value="ECO:0007669"/>
    <property type="project" value="UniProtKB-KW"/>
</dbReference>
<feature type="transmembrane region" description="Helical" evidence="8">
    <location>
        <begin position="63"/>
        <end position="81"/>
    </location>
</feature>
<feature type="transmembrane region" description="Helical" evidence="8">
    <location>
        <begin position="286"/>
        <end position="309"/>
    </location>
</feature>
<feature type="transmembrane region" description="Helical" evidence="8">
    <location>
        <begin position="253"/>
        <end position="274"/>
    </location>
</feature>
<feature type="region of interest" description="Disordered" evidence="7">
    <location>
        <begin position="1"/>
        <end position="20"/>
    </location>
</feature>
<evidence type="ECO:0000259" key="9">
    <source>
        <dbReference type="PROSITE" id="PS50893"/>
    </source>
</evidence>
<dbReference type="InterPro" id="IPR003593">
    <property type="entry name" value="AAA+_ATPase"/>
</dbReference>
<proteinExistence type="predicted"/>
<name>A0A852WZX3_9MICO</name>
<protein>
    <submittedName>
        <fullName evidence="11">Thiol reductant ABC exporter CydC subunit</fullName>
    </submittedName>
</protein>
<dbReference type="GO" id="GO:0005886">
    <property type="term" value="C:plasma membrane"/>
    <property type="evidence" value="ECO:0007669"/>
    <property type="project" value="UniProtKB-SubCell"/>
</dbReference>
<dbReference type="Gene3D" id="3.40.50.300">
    <property type="entry name" value="P-loop containing nucleotide triphosphate hydrolases"/>
    <property type="match status" value="1"/>
</dbReference>
<keyword evidence="4" id="KW-0067">ATP-binding</keyword>
<dbReference type="InterPro" id="IPR039421">
    <property type="entry name" value="Type_1_exporter"/>
</dbReference>
<dbReference type="Proteomes" id="UP000592181">
    <property type="component" value="Unassembled WGS sequence"/>
</dbReference>
<dbReference type="NCBIfam" id="TIGR02868">
    <property type="entry name" value="CydC"/>
    <property type="match status" value="1"/>
</dbReference>
<keyword evidence="2 8" id="KW-0812">Transmembrane</keyword>
<dbReference type="SUPFAM" id="SSF90123">
    <property type="entry name" value="ABC transporter transmembrane region"/>
    <property type="match status" value="1"/>
</dbReference>
<comment type="caution">
    <text evidence="11">The sequence shown here is derived from an EMBL/GenBank/DDBJ whole genome shotgun (WGS) entry which is preliminary data.</text>
</comment>
<dbReference type="GO" id="GO:0016887">
    <property type="term" value="F:ATP hydrolysis activity"/>
    <property type="evidence" value="ECO:0007669"/>
    <property type="project" value="InterPro"/>
</dbReference>
<feature type="domain" description="ABC transmembrane type-1" evidence="10">
    <location>
        <begin position="32"/>
        <end position="272"/>
    </location>
</feature>
<dbReference type="SUPFAM" id="SSF52540">
    <property type="entry name" value="P-loop containing nucleoside triphosphate hydrolases"/>
    <property type="match status" value="1"/>
</dbReference>
<evidence type="ECO:0000259" key="10">
    <source>
        <dbReference type="PROSITE" id="PS50929"/>
    </source>
</evidence>
<comment type="subcellular location">
    <subcellularLocation>
        <location evidence="1">Cell membrane</location>
        <topology evidence="1">Multi-pass membrane protein</topology>
    </subcellularLocation>
</comment>
<evidence type="ECO:0000256" key="6">
    <source>
        <dbReference type="ARBA" id="ARBA00023136"/>
    </source>
</evidence>
<dbReference type="SMART" id="SM00382">
    <property type="entry name" value="AAA"/>
    <property type="match status" value="1"/>
</dbReference>
<dbReference type="GO" id="GO:0034775">
    <property type="term" value="P:glutathione transmembrane transport"/>
    <property type="evidence" value="ECO:0007669"/>
    <property type="project" value="InterPro"/>
</dbReference>
<dbReference type="PROSITE" id="PS00211">
    <property type="entry name" value="ABC_TRANSPORTER_1"/>
    <property type="match status" value="1"/>
</dbReference>
<dbReference type="InterPro" id="IPR027417">
    <property type="entry name" value="P-loop_NTPase"/>
</dbReference>
<sequence length="565" mass="58408">MTAADGARGTPVTEAAHGARGTRVLRLPRPVLVAGLLAGVATASGIALTTTSGWLVVRASQGPQIMSLLTVIVAVRTFGVARPTFRYLERLRSHDHALGELAGRRAETYARLVPLTPARLGRRGRSDLLSGVVDDLTDVTEASVRVSVPVIGALVAAVLATALTTLVSPVAGAVLAAMLGVTALLVLLCWRLESTSQDELVMTRAEVARVSQLSTEHAAELRSIGATGQVLSDLRQAHAGLRTAIARQSRGRALVAGGLLLLTGAATVVTALAVHDDGHSLPVQGLLVLVPVAVGEAAGVLTDAVRALARAQAAAGRLDGLLDQTPAVREVGTGGPDEIAPPTGGARAPELRLEQVSASWQPGARHLDPLDLTLRPGEKLALTGRNGSGKSTALAVLARHLDPDGGRYLVDGADATRLPLATVRDLVAVVDDEPHVFATTLRENLRLAAPPEAGDNDLVAALVGAGLGSWFADLDDGLDTRLGTGGAGVSGGERSRLAIARALASGRPVILLDEPVAHLDAPTAEGVIDDLVTHSPDRSVMMVTHHRTGLARMDRVLDLEEERAG</sequence>
<evidence type="ECO:0000256" key="1">
    <source>
        <dbReference type="ARBA" id="ARBA00004651"/>
    </source>
</evidence>
<dbReference type="PROSITE" id="PS50929">
    <property type="entry name" value="ABC_TM1F"/>
    <property type="match status" value="1"/>
</dbReference>
<evidence type="ECO:0000256" key="8">
    <source>
        <dbReference type="SAM" id="Phobius"/>
    </source>
</evidence>
<evidence type="ECO:0000313" key="11">
    <source>
        <dbReference type="EMBL" id="NYG36159.1"/>
    </source>
</evidence>
<feature type="transmembrane region" description="Helical" evidence="8">
    <location>
        <begin position="146"/>
        <end position="164"/>
    </location>
</feature>
<evidence type="ECO:0000256" key="2">
    <source>
        <dbReference type="ARBA" id="ARBA00022692"/>
    </source>
</evidence>
<evidence type="ECO:0000256" key="4">
    <source>
        <dbReference type="ARBA" id="ARBA00022840"/>
    </source>
</evidence>
<dbReference type="InterPro" id="IPR011527">
    <property type="entry name" value="ABC1_TM_dom"/>
</dbReference>
<dbReference type="CDD" id="cd03228">
    <property type="entry name" value="ABCC_MRP_Like"/>
    <property type="match status" value="1"/>
</dbReference>
<dbReference type="EMBL" id="JACBZX010000001">
    <property type="protein sequence ID" value="NYG36159.1"/>
    <property type="molecule type" value="Genomic_DNA"/>
</dbReference>